<feature type="transmembrane region" description="Helical" evidence="1">
    <location>
        <begin position="50"/>
        <end position="71"/>
    </location>
</feature>
<dbReference type="RefSeq" id="WP_201917016.1">
    <property type="nucleotide sequence ID" value="NZ_BAABAX010000021.1"/>
</dbReference>
<proteinExistence type="predicted"/>
<name>A0A937D755_9FLAO</name>
<keyword evidence="1" id="KW-0472">Membrane</keyword>
<gene>
    <name evidence="2" type="ORF">JJQ60_04425</name>
</gene>
<dbReference type="AlphaFoldDB" id="A0A937D755"/>
<protein>
    <submittedName>
        <fullName evidence="2">Uncharacterized protein</fullName>
    </submittedName>
</protein>
<evidence type="ECO:0000313" key="3">
    <source>
        <dbReference type="Proteomes" id="UP000651057"/>
    </source>
</evidence>
<feature type="transmembrane region" description="Helical" evidence="1">
    <location>
        <begin position="12"/>
        <end position="30"/>
    </location>
</feature>
<keyword evidence="1" id="KW-1133">Transmembrane helix</keyword>
<accession>A0A937D755</accession>
<keyword evidence="3" id="KW-1185">Reference proteome</keyword>
<evidence type="ECO:0000313" key="2">
    <source>
        <dbReference type="EMBL" id="MBL0682750.1"/>
    </source>
</evidence>
<evidence type="ECO:0000256" key="1">
    <source>
        <dbReference type="SAM" id="Phobius"/>
    </source>
</evidence>
<keyword evidence="1" id="KW-0812">Transmembrane</keyword>
<reference evidence="2" key="1">
    <citation type="submission" date="2021-01" db="EMBL/GenBank/DDBJ databases">
        <authorList>
            <person name="Zhong Y.L."/>
        </authorList>
    </citation>
    <scope>NUCLEOTIDE SEQUENCE</scope>
    <source>
        <strain evidence="2">KCTC 23302</strain>
    </source>
</reference>
<organism evidence="2 3">
    <name type="scientific">Aquimarina mytili</name>
    <dbReference type="NCBI Taxonomy" id="874423"/>
    <lineage>
        <taxon>Bacteria</taxon>
        <taxon>Pseudomonadati</taxon>
        <taxon>Bacteroidota</taxon>
        <taxon>Flavobacteriia</taxon>
        <taxon>Flavobacteriales</taxon>
        <taxon>Flavobacteriaceae</taxon>
        <taxon>Aquimarina</taxon>
    </lineage>
</organism>
<dbReference type="EMBL" id="JAERQJ010000001">
    <property type="protein sequence ID" value="MBL0682750.1"/>
    <property type="molecule type" value="Genomic_DNA"/>
</dbReference>
<comment type="caution">
    <text evidence="2">The sequence shown here is derived from an EMBL/GenBank/DDBJ whole genome shotgun (WGS) entry which is preliminary data.</text>
</comment>
<sequence>MTKVQKNKLKTKLGILCILLGATLSIWAGYRFSIDVYLATANTSIPADTFVYAPIIFFLGLGLIIIGILELNGSNKRNEKLVQQKEEEKWERLKDLDKLFKTKVNSSKRKK</sequence>
<dbReference type="Proteomes" id="UP000651057">
    <property type="component" value="Unassembled WGS sequence"/>
</dbReference>